<name>A0ABU3E5L2_9FLAO</name>
<comment type="caution">
    <text evidence="2">The sequence shown here is derived from an EMBL/GenBank/DDBJ whole genome shotgun (WGS) entry which is preliminary data.</text>
</comment>
<keyword evidence="1" id="KW-0732">Signal</keyword>
<dbReference type="EMBL" id="JAVRHM010000021">
    <property type="protein sequence ID" value="MDT0691230.1"/>
    <property type="molecule type" value="Genomic_DNA"/>
</dbReference>
<evidence type="ECO:0008006" key="4">
    <source>
        <dbReference type="Google" id="ProtNLM"/>
    </source>
</evidence>
<sequence>MKSLTPFLVLLLTSLSIDSYAANKESTLDLGRYQEYRLINSVAIDNTYVANADFMVVNPILIIIKEGIKKVIRAMDLVMQRFQKQFLRIQVATEELKNQMSKLKLDEINHWVNEKREIFDKYYAELWTIKAKIDQIQSIKNAIASQAQLITRFTQIFTNFRNDEYFSQDELDLINEVYMGMLSENVDVITSINLLITDSRLQMQDGERLQLIEESLDKIERVSADFNDFTGYITSISLGRAKENGELDLMKSYYGIQ</sequence>
<evidence type="ECO:0000313" key="3">
    <source>
        <dbReference type="Proteomes" id="UP001261624"/>
    </source>
</evidence>
<reference evidence="2 3" key="1">
    <citation type="submission" date="2023-09" db="EMBL/GenBank/DDBJ databases">
        <authorList>
            <person name="Rey-Velasco X."/>
        </authorList>
    </citation>
    <scope>NUCLEOTIDE SEQUENCE [LARGE SCALE GENOMIC DNA]</scope>
    <source>
        <strain evidence="2 3">F188</strain>
    </source>
</reference>
<proteinExistence type="predicted"/>
<evidence type="ECO:0000313" key="2">
    <source>
        <dbReference type="EMBL" id="MDT0691230.1"/>
    </source>
</evidence>
<feature type="chain" id="PRO_5045371622" description="Conjugal transfer protein TraI" evidence="1">
    <location>
        <begin position="22"/>
        <end position="257"/>
    </location>
</feature>
<evidence type="ECO:0000256" key="1">
    <source>
        <dbReference type="SAM" id="SignalP"/>
    </source>
</evidence>
<accession>A0ABU3E5L2</accession>
<keyword evidence="3" id="KW-1185">Reference proteome</keyword>
<gene>
    <name evidence="2" type="ORF">RM549_15650</name>
</gene>
<dbReference type="Proteomes" id="UP001261624">
    <property type="component" value="Unassembled WGS sequence"/>
</dbReference>
<protein>
    <recommendedName>
        <fullName evidence="4">Conjugal transfer protein TraI</fullName>
    </recommendedName>
</protein>
<dbReference type="RefSeq" id="WP_311686528.1">
    <property type="nucleotide sequence ID" value="NZ_JAVRHM010000021.1"/>
</dbReference>
<feature type="signal peptide" evidence="1">
    <location>
        <begin position="1"/>
        <end position="21"/>
    </location>
</feature>
<organism evidence="2 3">
    <name type="scientific">Autumnicola patrickiae</name>
    <dbReference type="NCBI Taxonomy" id="3075591"/>
    <lineage>
        <taxon>Bacteria</taxon>
        <taxon>Pseudomonadati</taxon>
        <taxon>Bacteroidota</taxon>
        <taxon>Flavobacteriia</taxon>
        <taxon>Flavobacteriales</taxon>
        <taxon>Flavobacteriaceae</taxon>
        <taxon>Autumnicola</taxon>
    </lineage>
</organism>